<evidence type="ECO:0000313" key="1">
    <source>
        <dbReference type="EMBL" id="CAH1591741.1"/>
    </source>
</evidence>
<dbReference type="AlphaFoldDB" id="A0AAU9QPP2"/>
<dbReference type="Proteomes" id="UP001295462">
    <property type="component" value="Unassembled WGS sequence"/>
</dbReference>
<accession>A0AAU9QPP2</accession>
<gene>
    <name evidence="1" type="ORF">THF1A12_240074</name>
</gene>
<proteinExistence type="predicted"/>
<reference evidence="1" key="1">
    <citation type="submission" date="2022-01" db="EMBL/GenBank/DDBJ databases">
        <authorList>
            <person name="Lagorce A."/>
        </authorList>
    </citation>
    <scope>NUCLEOTIDE SEQUENCE</scope>
    <source>
        <strain evidence="1">Th15_F1_A12</strain>
    </source>
</reference>
<sequence length="49" mass="5361">MIVAYDACSCTEDYENYALFSSLIDRLVVSASLCINSGGYLSCRSGDRQ</sequence>
<organism evidence="1 2">
    <name type="scientific">Vibrio jasicida</name>
    <dbReference type="NCBI Taxonomy" id="766224"/>
    <lineage>
        <taxon>Bacteria</taxon>
        <taxon>Pseudomonadati</taxon>
        <taxon>Pseudomonadota</taxon>
        <taxon>Gammaproteobacteria</taxon>
        <taxon>Vibrionales</taxon>
        <taxon>Vibrionaceae</taxon>
        <taxon>Vibrio</taxon>
    </lineage>
</organism>
<dbReference type="EMBL" id="CAKMUD010000077">
    <property type="protein sequence ID" value="CAH1591741.1"/>
    <property type="molecule type" value="Genomic_DNA"/>
</dbReference>
<comment type="caution">
    <text evidence="1">The sequence shown here is derived from an EMBL/GenBank/DDBJ whole genome shotgun (WGS) entry which is preliminary data.</text>
</comment>
<name>A0AAU9QPP2_9VIBR</name>
<protein>
    <submittedName>
        <fullName evidence="1">Uncharacterized protein</fullName>
    </submittedName>
</protein>
<evidence type="ECO:0000313" key="2">
    <source>
        <dbReference type="Proteomes" id="UP001295462"/>
    </source>
</evidence>